<evidence type="ECO:0000256" key="1">
    <source>
        <dbReference type="SAM" id="Phobius"/>
    </source>
</evidence>
<dbReference type="EMBL" id="CAJFDI010000002">
    <property type="protein sequence ID" value="CAD5213886.1"/>
    <property type="molecule type" value="Genomic_DNA"/>
</dbReference>
<name>A0A7I8WNI2_BURXY</name>
<evidence type="ECO:0000313" key="2">
    <source>
        <dbReference type="EMBL" id="CAD5213886.1"/>
    </source>
</evidence>
<dbReference type="AlphaFoldDB" id="A0A7I8WNI2"/>
<comment type="caution">
    <text evidence="2">The sequence shown here is derived from an EMBL/GenBank/DDBJ whole genome shotgun (WGS) entry which is preliminary data.</text>
</comment>
<keyword evidence="3" id="KW-1185">Reference proteome</keyword>
<feature type="transmembrane region" description="Helical" evidence="1">
    <location>
        <begin position="197"/>
        <end position="217"/>
    </location>
</feature>
<keyword evidence="1" id="KW-1133">Transmembrane helix</keyword>
<feature type="transmembrane region" description="Helical" evidence="1">
    <location>
        <begin position="9"/>
        <end position="29"/>
    </location>
</feature>
<proteinExistence type="predicted"/>
<dbReference type="Proteomes" id="UP000659654">
    <property type="component" value="Unassembled WGS sequence"/>
</dbReference>
<dbReference type="Proteomes" id="UP000582659">
    <property type="component" value="Unassembled WGS sequence"/>
</dbReference>
<feature type="transmembrane region" description="Helical" evidence="1">
    <location>
        <begin position="35"/>
        <end position="60"/>
    </location>
</feature>
<feature type="transmembrane region" description="Helical" evidence="1">
    <location>
        <begin position="164"/>
        <end position="185"/>
    </location>
</feature>
<accession>A0A7I8WNI2</accession>
<evidence type="ECO:0000313" key="3">
    <source>
        <dbReference type="Proteomes" id="UP000659654"/>
    </source>
</evidence>
<reference evidence="2" key="1">
    <citation type="submission" date="2020-09" db="EMBL/GenBank/DDBJ databases">
        <authorList>
            <person name="Kikuchi T."/>
        </authorList>
    </citation>
    <scope>NUCLEOTIDE SEQUENCE</scope>
    <source>
        <strain evidence="2">Ka4C1</strain>
    </source>
</reference>
<feature type="transmembrane region" description="Helical" evidence="1">
    <location>
        <begin position="81"/>
        <end position="103"/>
    </location>
</feature>
<feature type="transmembrane region" description="Helical" evidence="1">
    <location>
        <begin position="123"/>
        <end position="144"/>
    </location>
</feature>
<dbReference type="EMBL" id="CAJFCV020000002">
    <property type="protein sequence ID" value="CAG9093592.1"/>
    <property type="molecule type" value="Genomic_DNA"/>
</dbReference>
<organism evidence="2 3">
    <name type="scientific">Bursaphelenchus xylophilus</name>
    <name type="common">Pinewood nematode worm</name>
    <name type="synonym">Aphelenchoides xylophilus</name>
    <dbReference type="NCBI Taxonomy" id="6326"/>
    <lineage>
        <taxon>Eukaryota</taxon>
        <taxon>Metazoa</taxon>
        <taxon>Ecdysozoa</taxon>
        <taxon>Nematoda</taxon>
        <taxon>Chromadorea</taxon>
        <taxon>Rhabditida</taxon>
        <taxon>Tylenchina</taxon>
        <taxon>Tylenchomorpha</taxon>
        <taxon>Aphelenchoidea</taxon>
        <taxon>Aphelenchoididae</taxon>
        <taxon>Bursaphelenchus</taxon>
    </lineage>
</organism>
<protein>
    <submittedName>
        <fullName evidence="2">(pine wood nematode) hypothetical protein</fullName>
    </submittedName>
</protein>
<keyword evidence="1" id="KW-0472">Membrane</keyword>
<sequence>MHSCRDERFFVGALYSIFMLPCLVLQALVVKYIVLVYLTCFFSIEPYGLVLTLSRINIIAMKSVIPEVALKTLNRLTFPGYLLVMTVITVFPSADCGLFYYAYNWETASDCAHQDMLNGLTEAVYVILGFNLMAYFVISGFLAFQRRQTQASSSQTDFKAEQRVLLSTMSSFFSTFVLITGKLAVTVYVNDVVLARVVYRVLVLICNNLFAFSLVFVNTSLRTGVLKIIWPRYHKRAPTKVAFLPTRNTITSRG</sequence>
<keyword evidence="1" id="KW-0812">Transmembrane</keyword>
<gene>
    <name evidence="2" type="ORF">BXYJ_LOCUS3254</name>
</gene>